<keyword evidence="2" id="KW-1185">Reference proteome</keyword>
<dbReference type="AlphaFoldDB" id="A0A392USD1"/>
<accession>A0A392USD1</accession>
<evidence type="ECO:0000313" key="2">
    <source>
        <dbReference type="Proteomes" id="UP000265520"/>
    </source>
</evidence>
<reference evidence="1 2" key="1">
    <citation type="journal article" date="2018" name="Front. Plant Sci.">
        <title>Red Clover (Trifolium pratense) and Zigzag Clover (T. medium) - A Picture of Genomic Similarities and Differences.</title>
        <authorList>
            <person name="Dluhosova J."/>
            <person name="Istvanek J."/>
            <person name="Nedelnik J."/>
            <person name="Repkova J."/>
        </authorList>
    </citation>
    <scope>NUCLEOTIDE SEQUENCE [LARGE SCALE GENOMIC DNA]</scope>
    <source>
        <strain evidence="2">cv. 10/8</strain>
        <tissue evidence="1">Leaf</tissue>
    </source>
</reference>
<evidence type="ECO:0000313" key="1">
    <source>
        <dbReference type="EMBL" id="MCI75768.1"/>
    </source>
</evidence>
<proteinExistence type="predicted"/>
<name>A0A392USD1_9FABA</name>
<sequence>MTLPSSVPIVVKTTALVPAATATIRFAPEGVDSAVVLGPMVPPGPL</sequence>
<protein>
    <submittedName>
        <fullName evidence="1">Uncharacterized protein</fullName>
    </submittedName>
</protein>
<dbReference type="EMBL" id="LXQA010890669">
    <property type="protein sequence ID" value="MCI75768.1"/>
    <property type="molecule type" value="Genomic_DNA"/>
</dbReference>
<dbReference type="Proteomes" id="UP000265520">
    <property type="component" value="Unassembled WGS sequence"/>
</dbReference>
<feature type="non-terminal residue" evidence="1">
    <location>
        <position position="46"/>
    </location>
</feature>
<comment type="caution">
    <text evidence="1">The sequence shown here is derived from an EMBL/GenBank/DDBJ whole genome shotgun (WGS) entry which is preliminary data.</text>
</comment>
<organism evidence="1 2">
    <name type="scientific">Trifolium medium</name>
    <dbReference type="NCBI Taxonomy" id="97028"/>
    <lineage>
        <taxon>Eukaryota</taxon>
        <taxon>Viridiplantae</taxon>
        <taxon>Streptophyta</taxon>
        <taxon>Embryophyta</taxon>
        <taxon>Tracheophyta</taxon>
        <taxon>Spermatophyta</taxon>
        <taxon>Magnoliopsida</taxon>
        <taxon>eudicotyledons</taxon>
        <taxon>Gunneridae</taxon>
        <taxon>Pentapetalae</taxon>
        <taxon>rosids</taxon>
        <taxon>fabids</taxon>
        <taxon>Fabales</taxon>
        <taxon>Fabaceae</taxon>
        <taxon>Papilionoideae</taxon>
        <taxon>50 kb inversion clade</taxon>
        <taxon>NPAAA clade</taxon>
        <taxon>Hologalegina</taxon>
        <taxon>IRL clade</taxon>
        <taxon>Trifolieae</taxon>
        <taxon>Trifolium</taxon>
    </lineage>
</organism>